<dbReference type="Proteomes" id="UP000448199">
    <property type="component" value="Unassembled WGS sequence"/>
</dbReference>
<gene>
    <name evidence="5" type="ORF">GRI69_13385</name>
</gene>
<name>A0A844XVL2_9SPHN</name>
<dbReference type="PROSITE" id="PS50932">
    <property type="entry name" value="HTH_LACI_2"/>
    <property type="match status" value="1"/>
</dbReference>
<evidence type="ECO:0000313" key="6">
    <source>
        <dbReference type="Proteomes" id="UP000448199"/>
    </source>
</evidence>
<dbReference type="GO" id="GO:0000976">
    <property type="term" value="F:transcription cis-regulatory region binding"/>
    <property type="evidence" value="ECO:0007669"/>
    <property type="project" value="TreeGrafter"/>
</dbReference>
<dbReference type="CDD" id="cd01545">
    <property type="entry name" value="PBP1_SalR"/>
    <property type="match status" value="1"/>
</dbReference>
<dbReference type="RefSeq" id="WP_160728775.1">
    <property type="nucleotide sequence ID" value="NZ_WTYC01000008.1"/>
</dbReference>
<dbReference type="Gene3D" id="3.40.50.2300">
    <property type="match status" value="2"/>
</dbReference>
<evidence type="ECO:0000313" key="5">
    <source>
        <dbReference type="EMBL" id="MXO49247.1"/>
    </source>
</evidence>
<keyword evidence="1" id="KW-0805">Transcription regulation</keyword>
<proteinExistence type="predicted"/>
<dbReference type="Pfam" id="PF00356">
    <property type="entry name" value="LacI"/>
    <property type="match status" value="1"/>
</dbReference>
<dbReference type="PANTHER" id="PTHR30146:SF153">
    <property type="entry name" value="LACTOSE OPERON REPRESSOR"/>
    <property type="match status" value="1"/>
</dbReference>
<evidence type="ECO:0000256" key="2">
    <source>
        <dbReference type="ARBA" id="ARBA00023125"/>
    </source>
</evidence>
<dbReference type="SUPFAM" id="SSF53822">
    <property type="entry name" value="Periplasmic binding protein-like I"/>
    <property type="match status" value="1"/>
</dbReference>
<keyword evidence="2 5" id="KW-0238">DNA-binding</keyword>
<dbReference type="InterPro" id="IPR046335">
    <property type="entry name" value="LacI/GalR-like_sensor"/>
</dbReference>
<evidence type="ECO:0000256" key="1">
    <source>
        <dbReference type="ARBA" id="ARBA00023015"/>
    </source>
</evidence>
<feature type="domain" description="HTH lacI-type" evidence="4">
    <location>
        <begin position="17"/>
        <end position="71"/>
    </location>
</feature>
<dbReference type="SMART" id="SM00354">
    <property type="entry name" value="HTH_LACI"/>
    <property type="match status" value="1"/>
</dbReference>
<comment type="caution">
    <text evidence="5">The sequence shown here is derived from an EMBL/GenBank/DDBJ whole genome shotgun (WGS) entry which is preliminary data.</text>
</comment>
<dbReference type="OrthoDB" id="7939625at2"/>
<dbReference type="Pfam" id="PF13377">
    <property type="entry name" value="Peripla_BP_3"/>
    <property type="match status" value="1"/>
</dbReference>
<reference evidence="5 6" key="1">
    <citation type="submission" date="2019-12" db="EMBL/GenBank/DDBJ databases">
        <title>Genomic-based taxomic classification of the family Erythrobacteraceae.</title>
        <authorList>
            <person name="Xu L."/>
        </authorList>
    </citation>
    <scope>NUCLEOTIDE SEQUENCE [LARGE SCALE GENOMIC DNA]</scope>
    <source>
        <strain evidence="5 6">DSM 17792</strain>
    </source>
</reference>
<evidence type="ECO:0000259" key="4">
    <source>
        <dbReference type="PROSITE" id="PS50932"/>
    </source>
</evidence>
<dbReference type="Gene3D" id="1.10.260.40">
    <property type="entry name" value="lambda repressor-like DNA-binding domains"/>
    <property type="match status" value="1"/>
</dbReference>
<dbReference type="AlphaFoldDB" id="A0A844XVL2"/>
<accession>A0A844XVL2</accession>
<evidence type="ECO:0000256" key="3">
    <source>
        <dbReference type="ARBA" id="ARBA00023163"/>
    </source>
</evidence>
<dbReference type="InterPro" id="IPR010982">
    <property type="entry name" value="Lambda_DNA-bd_dom_sf"/>
</dbReference>
<organism evidence="5 6">
    <name type="scientific">Qipengyuania vulgaris</name>
    <dbReference type="NCBI Taxonomy" id="291985"/>
    <lineage>
        <taxon>Bacteria</taxon>
        <taxon>Pseudomonadati</taxon>
        <taxon>Pseudomonadota</taxon>
        <taxon>Alphaproteobacteria</taxon>
        <taxon>Sphingomonadales</taxon>
        <taxon>Erythrobacteraceae</taxon>
        <taxon>Qipengyuania</taxon>
    </lineage>
</organism>
<dbReference type="PROSITE" id="PS00356">
    <property type="entry name" value="HTH_LACI_1"/>
    <property type="match status" value="1"/>
</dbReference>
<dbReference type="PANTHER" id="PTHR30146">
    <property type="entry name" value="LACI-RELATED TRANSCRIPTIONAL REPRESSOR"/>
    <property type="match status" value="1"/>
</dbReference>
<keyword evidence="3" id="KW-0804">Transcription</keyword>
<keyword evidence="6" id="KW-1185">Reference proteome</keyword>
<dbReference type="GO" id="GO:0003700">
    <property type="term" value="F:DNA-binding transcription factor activity"/>
    <property type="evidence" value="ECO:0007669"/>
    <property type="project" value="TreeGrafter"/>
</dbReference>
<dbReference type="InterPro" id="IPR000843">
    <property type="entry name" value="HTH_LacI"/>
</dbReference>
<dbReference type="SUPFAM" id="SSF47413">
    <property type="entry name" value="lambda repressor-like DNA-binding domains"/>
    <property type="match status" value="1"/>
</dbReference>
<dbReference type="EMBL" id="WTYC01000008">
    <property type="protein sequence ID" value="MXO49247.1"/>
    <property type="molecule type" value="Genomic_DNA"/>
</dbReference>
<dbReference type="InterPro" id="IPR028082">
    <property type="entry name" value="Peripla_BP_I"/>
</dbReference>
<sequence>MTWCRYSFGGSVISKRSTIVDVANLAGVSIKTVSRALNDAPHVSADARERVKAAAAELDYHPNIAAQSLIARRSFLIGLTYERPSPSYVVELQNGALLRLEDSRYRLVVLPFRDIAKRPVEFGRLLMRAGLDGIVLAPPACDQDDLLDMLDRQKLPYARITPHLNMDRGIVMAMDEVAAGQAVASHLLALGHRRIGIIMGDPLHAASAARMEGYRRAFAEAGATIDGNLIVTGDFTFDVGHAVARELLRRTPQPTAILAQNDDMAVAAIAAVRDCGLSVPEDVSVAGFDDSEVARTAWPQLTTIRQPVLQMSWDATDRLITSLETDPESLDENALSYFGRGDHPHELVVRGSTAPPSA</sequence>
<protein>
    <submittedName>
        <fullName evidence="5">LacI family DNA-binding transcriptional regulator</fullName>
    </submittedName>
</protein>
<dbReference type="CDD" id="cd01392">
    <property type="entry name" value="HTH_LacI"/>
    <property type="match status" value="1"/>
</dbReference>